<dbReference type="OrthoDB" id="9785699at2"/>
<dbReference type="SUPFAM" id="SSF102114">
    <property type="entry name" value="Radical SAM enzymes"/>
    <property type="match status" value="1"/>
</dbReference>
<dbReference type="InterPro" id="IPR006638">
    <property type="entry name" value="Elp3/MiaA/NifB-like_rSAM"/>
</dbReference>
<feature type="region of interest" description="Disordered" evidence="4">
    <location>
        <begin position="335"/>
        <end position="358"/>
    </location>
</feature>
<evidence type="ECO:0000259" key="5">
    <source>
        <dbReference type="PROSITE" id="PS51918"/>
    </source>
</evidence>
<dbReference type="Gene3D" id="3.80.30.30">
    <property type="match status" value="1"/>
</dbReference>
<dbReference type="SFLD" id="SFLDG01084">
    <property type="entry name" value="Uncharacterised_Radical_SAM_Su"/>
    <property type="match status" value="1"/>
</dbReference>
<comment type="caution">
    <text evidence="6">The sequence shown here is derived from an EMBL/GenBank/DDBJ whole genome shotgun (WGS) entry which is preliminary data.</text>
</comment>
<reference evidence="6 7" key="1">
    <citation type="submission" date="2018-06" db="EMBL/GenBank/DDBJ databases">
        <title>Sphaerisporangium craniellae sp. nov., isolated from a marine sponge in the South China Sea.</title>
        <authorList>
            <person name="Li L."/>
        </authorList>
    </citation>
    <scope>NUCLEOTIDE SEQUENCE [LARGE SCALE GENOMIC DNA]</scope>
    <source>
        <strain evidence="6 7">CCTCC AA 208026</strain>
    </source>
</reference>
<dbReference type="NCBIfam" id="NF038135">
    <property type="entry name" value="rSAM_Rv2578c"/>
    <property type="match status" value="1"/>
</dbReference>
<dbReference type="GO" id="GO:0046872">
    <property type="term" value="F:metal ion binding"/>
    <property type="evidence" value="ECO:0007669"/>
    <property type="project" value="UniProtKB-KW"/>
</dbReference>
<accession>A0A367FAW4</accession>
<dbReference type="PROSITE" id="PS51918">
    <property type="entry name" value="RADICAL_SAM"/>
    <property type="match status" value="1"/>
</dbReference>
<protein>
    <submittedName>
        <fullName evidence="6">Radical SAM protein</fullName>
    </submittedName>
</protein>
<dbReference type="CDD" id="cd01335">
    <property type="entry name" value="Radical_SAM"/>
    <property type="match status" value="1"/>
</dbReference>
<keyword evidence="2" id="KW-0408">Iron</keyword>
<dbReference type="InterPro" id="IPR058240">
    <property type="entry name" value="rSAM_sf"/>
</dbReference>
<dbReference type="Proteomes" id="UP000253094">
    <property type="component" value="Unassembled WGS sequence"/>
</dbReference>
<dbReference type="InterPro" id="IPR040086">
    <property type="entry name" value="MJ0683-like"/>
</dbReference>
<feature type="region of interest" description="Disordered" evidence="4">
    <location>
        <begin position="1"/>
        <end position="31"/>
    </location>
</feature>
<feature type="domain" description="Radical SAM core" evidence="5">
    <location>
        <begin position="71"/>
        <end position="319"/>
    </location>
</feature>
<keyword evidence="7" id="KW-1185">Reference proteome</keyword>
<dbReference type="AlphaFoldDB" id="A0A367FAW4"/>
<keyword evidence="3" id="KW-0411">Iron-sulfur</keyword>
<dbReference type="RefSeq" id="WP_114031964.1">
    <property type="nucleotide sequence ID" value="NZ_QOIL01000018.1"/>
</dbReference>
<dbReference type="GO" id="GO:0003824">
    <property type="term" value="F:catalytic activity"/>
    <property type="evidence" value="ECO:0007669"/>
    <property type="project" value="InterPro"/>
</dbReference>
<evidence type="ECO:0000256" key="2">
    <source>
        <dbReference type="ARBA" id="ARBA00023004"/>
    </source>
</evidence>
<feature type="compositionally biased region" description="Low complexity" evidence="4">
    <location>
        <begin position="335"/>
        <end position="344"/>
    </location>
</feature>
<evidence type="ECO:0000256" key="3">
    <source>
        <dbReference type="ARBA" id="ARBA00023014"/>
    </source>
</evidence>
<evidence type="ECO:0000313" key="7">
    <source>
        <dbReference type="Proteomes" id="UP000253094"/>
    </source>
</evidence>
<dbReference type="SFLD" id="SFLDS00029">
    <property type="entry name" value="Radical_SAM"/>
    <property type="match status" value="1"/>
</dbReference>
<dbReference type="Pfam" id="PF04055">
    <property type="entry name" value="Radical_SAM"/>
    <property type="match status" value="1"/>
</dbReference>
<dbReference type="GO" id="GO:0051536">
    <property type="term" value="F:iron-sulfur cluster binding"/>
    <property type="evidence" value="ECO:0007669"/>
    <property type="project" value="UniProtKB-KW"/>
</dbReference>
<sequence>MRWDNLRLGGPPESSEPSPARGAGGSGQGAPAVPLIARGAVAKRFDTPEFRGMTFYEIQARSIINRVPAASQVPFEWTINPYRGCTHACVYCFARRTHEYLDLDSGRDFDSKIIVKVNAPELVRKELAAPRWGGHPIAMGTNVDCYQRAEGRYRLMPGILSALRDHRNPFSILTKGALILRDLDLLAEAAQVTEVSTAVSVGFLDEQVWRAVEPGTPRPARRLEVCATLTEHGVRCGVLMAPVLPYLTDSPAQLERTVRAIAEAGAAHVTPIVLHLRPGAREWFLAWLGREHPRLVPRYLELYGRGAYAPKAYRERVARQVREFAAACGMGRRASSARQAEAPRAPAPPAGPEQLTLL</sequence>
<dbReference type="InterPro" id="IPR007197">
    <property type="entry name" value="rSAM"/>
</dbReference>
<dbReference type="PANTHER" id="PTHR43432:SF3">
    <property type="entry name" value="SLR0285 PROTEIN"/>
    <property type="match status" value="1"/>
</dbReference>
<dbReference type="PANTHER" id="PTHR43432">
    <property type="entry name" value="SLR0285 PROTEIN"/>
    <property type="match status" value="1"/>
</dbReference>
<keyword evidence="1" id="KW-0479">Metal-binding</keyword>
<evidence type="ECO:0000256" key="4">
    <source>
        <dbReference type="SAM" id="MobiDB-lite"/>
    </source>
</evidence>
<name>A0A367FAW4_9ACTN</name>
<proteinExistence type="predicted"/>
<gene>
    <name evidence="6" type="ORF">DQ384_28525</name>
</gene>
<organism evidence="6 7">
    <name type="scientific">Sphaerisporangium album</name>
    <dbReference type="NCBI Taxonomy" id="509200"/>
    <lineage>
        <taxon>Bacteria</taxon>
        <taxon>Bacillati</taxon>
        <taxon>Actinomycetota</taxon>
        <taxon>Actinomycetes</taxon>
        <taxon>Streptosporangiales</taxon>
        <taxon>Streptosporangiaceae</taxon>
        <taxon>Sphaerisporangium</taxon>
    </lineage>
</organism>
<dbReference type="EMBL" id="QOIL01000018">
    <property type="protein sequence ID" value="RCG26835.1"/>
    <property type="molecule type" value="Genomic_DNA"/>
</dbReference>
<evidence type="ECO:0000313" key="6">
    <source>
        <dbReference type="EMBL" id="RCG26835.1"/>
    </source>
</evidence>
<dbReference type="SMART" id="SM00729">
    <property type="entry name" value="Elp3"/>
    <property type="match status" value="1"/>
</dbReference>
<evidence type="ECO:0000256" key="1">
    <source>
        <dbReference type="ARBA" id="ARBA00022723"/>
    </source>
</evidence>